<evidence type="ECO:0000256" key="15">
    <source>
        <dbReference type="ARBA" id="ARBA00048694"/>
    </source>
</evidence>
<dbReference type="SUPFAM" id="SSF56784">
    <property type="entry name" value="HAD-like"/>
    <property type="match status" value="1"/>
</dbReference>
<keyword evidence="7 16" id="KW-0547">Nucleotide-binding</keyword>
<dbReference type="SUPFAM" id="SSF81383">
    <property type="entry name" value="F-box domain"/>
    <property type="match status" value="1"/>
</dbReference>
<feature type="transmembrane region" description="Helical" evidence="16">
    <location>
        <begin position="1158"/>
        <end position="1179"/>
    </location>
</feature>
<feature type="transmembrane region" description="Helical" evidence="16">
    <location>
        <begin position="739"/>
        <end position="758"/>
    </location>
</feature>
<evidence type="ECO:0000256" key="3">
    <source>
        <dbReference type="ARBA" id="ARBA00022448"/>
    </source>
</evidence>
<reference evidence="22" key="1">
    <citation type="submission" date="2023-03" db="EMBL/GenBank/DDBJ databases">
        <authorList>
            <person name="Julca I."/>
        </authorList>
    </citation>
    <scope>NUCLEOTIDE SEQUENCE</scope>
</reference>
<comment type="function">
    <text evidence="16">Catalyzes the hydrolysis of ATP coupled with the transport of calcium.</text>
</comment>
<dbReference type="SUPFAM" id="SSF81665">
    <property type="entry name" value="Calcium ATPase, transmembrane domain M"/>
    <property type="match status" value="1"/>
</dbReference>
<evidence type="ECO:0000313" key="23">
    <source>
        <dbReference type="Proteomes" id="UP001161247"/>
    </source>
</evidence>
<evidence type="ECO:0000259" key="17">
    <source>
        <dbReference type="Pfam" id="PF00122"/>
    </source>
</evidence>
<dbReference type="PANTHER" id="PTHR24093:SF434">
    <property type="entry name" value="CALCIUM-TRANSPORTING ATPASE 13, PLASMA MEMBRANE-TYPE-RELATED"/>
    <property type="match status" value="1"/>
</dbReference>
<feature type="transmembrane region" description="Helical" evidence="16">
    <location>
        <begin position="522"/>
        <end position="540"/>
    </location>
</feature>
<dbReference type="SUPFAM" id="SSF81660">
    <property type="entry name" value="Metal cation-transporting ATPase, ATP-binding domain N"/>
    <property type="match status" value="1"/>
</dbReference>
<dbReference type="NCBIfam" id="TIGR01494">
    <property type="entry name" value="ATPase_P-type"/>
    <property type="match status" value="1"/>
</dbReference>
<dbReference type="Pfam" id="PF13246">
    <property type="entry name" value="Cation_ATPase"/>
    <property type="match status" value="1"/>
</dbReference>
<dbReference type="PRINTS" id="PR00119">
    <property type="entry name" value="CATATPASE"/>
</dbReference>
<evidence type="ECO:0000256" key="16">
    <source>
        <dbReference type="RuleBase" id="RU361146"/>
    </source>
</evidence>
<feature type="transmembrane region" description="Helical" evidence="16">
    <location>
        <begin position="701"/>
        <end position="719"/>
    </location>
</feature>
<evidence type="ECO:0000256" key="8">
    <source>
        <dbReference type="ARBA" id="ARBA00022837"/>
    </source>
</evidence>
<dbReference type="GO" id="GO:0016887">
    <property type="term" value="F:ATP hydrolysis activity"/>
    <property type="evidence" value="ECO:0007669"/>
    <property type="project" value="InterPro"/>
</dbReference>
<gene>
    <name evidence="22" type="ORF">OLC1_LOCUS24184</name>
</gene>
<evidence type="ECO:0000259" key="19">
    <source>
        <dbReference type="Pfam" id="PF00689"/>
    </source>
</evidence>
<evidence type="ECO:0000256" key="13">
    <source>
        <dbReference type="ARBA" id="ARBA00023065"/>
    </source>
</evidence>
<organism evidence="22 23">
    <name type="scientific">Oldenlandia corymbosa var. corymbosa</name>
    <dbReference type="NCBI Taxonomy" id="529605"/>
    <lineage>
        <taxon>Eukaryota</taxon>
        <taxon>Viridiplantae</taxon>
        <taxon>Streptophyta</taxon>
        <taxon>Embryophyta</taxon>
        <taxon>Tracheophyta</taxon>
        <taxon>Spermatophyta</taxon>
        <taxon>Magnoliopsida</taxon>
        <taxon>eudicotyledons</taxon>
        <taxon>Gunneridae</taxon>
        <taxon>Pentapetalae</taxon>
        <taxon>asterids</taxon>
        <taxon>lamiids</taxon>
        <taxon>Gentianales</taxon>
        <taxon>Rubiaceae</taxon>
        <taxon>Rubioideae</taxon>
        <taxon>Spermacoceae</taxon>
        <taxon>Hedyotis-Oldenlandia complex</taxon>
        <taxon>Oldenlandia</taxon>
    </lineage>
</organism>
<dbReference type="Pfam" id="PF00690">
    <property type="entry name" value="Cation_ATPase_N"/>
    <property type="match status" value="1"/>
</dbReference>
<dbReference type="PANTHER" id="PTHR24093">
    <property type="entry name" value="CATION TRANSPORTING ATPASE"/>
    <property type="match status" value="1"/>
</dbReference>
<dbReference type="InterPro" id="IPR017451">
    <property type="entry name" value="F-box-assoc_interact_dom"/>
</dbReference>
<evidence type="ECO:0000259" key="20">
    <source>
        <dbReference type="Pfam" id="PF00690"/>
    </source>
</evidence>
<evidence type="ECO:0000256" key="7">
    <source>
        <dbReference type="ARBA" id="ARBA00022741"/>
    </source>
</evidence>
<dbReference type="InterPro" id="IPR001757">
    <property type="entry name" value="P_typ_ATPase"/>
</dbReference>
<feature type="transmembrane region" description="Helical" evidence="16">
    <location>
        <begin position="1313"/>
        <end position="1333"/>
    </location>
</feature>
<evidence type="ECO:0000256" key="1">
    <source>
        <dbReference type="ARBA" id="ARBA00004141"/>
    </source>
</evidence>
<evidence type="ECO:0000259" key="21">
    <source>
        <dbReference type="Pfam" id="PF08268"/>
    </source>
</evidence>
<dbReference type="InterPro" id="IPR008250">
    <property type="entry name" value="ATPase_P-typ_transduc_dom_A_sf"/>
</dbReference>
<comment type="catalytic activity">
    <reaction evidence="15 16">
        <text>Ca(2+)(in) + ATP + H2O = Ca(2+)(out) + ADP + phosphate + H(+)</text>
        <dbReference type="Rhea" id="RHEA:18105"/>
        <dbReference type="ChEBI" id="CHEBI:15377"/>
        <dbReference type="ChEBI" id="CHEBI:15378"/>
        <dbReference type="ChEBI" id="CHEBI:29108"/>
        <dbReference type="ChEBI" id="CHEBI:30616"/>
        <dbReference type="ChEBI" id="CHEBI:43474"/>
        <dbReference type="ChEBI" id="CHEBI:456216"/>
        <dbReference type="EC" id="7.2.2.10"/>
    </reaction>
</comment>
<keyword evidence="14 16" id="KW-0472">Membrane</keyword>
<comment type="subcellular location">
    <subcellularLocation>
        <location evidence="1 16">Membrane</location>
        <topology evidence="1 16">Multi-pass membrane protein</topology>
    </subcellularLocation>
</comment>
<dbReference type="InterPro" id="IPR006068">
    <property type="entry name" value="ATPase_P-typ_cation-transptr_C"/>
</dbReference>
<dbReference type="GO" id="GO:0005524">
    <property type="term" value="F:ATP binding"/>
    <property type="evidence" value="ECO:0007669"/>
    <property type="project" value="UniProtKB-KW"/>
</dbReference>
<feature type="transmembrane region" description="Helical" evidence="16">
    <location>
        <begin position="1345"/>
        <end position="1364"/>
    </location>
</feature>
<dbReference type="Pfam" id="PF00689">
    <property type="entry name" value="Cation_ATPase_C"/>
    <property type="match status" value="1"/>
</dbReference>
<feature type="transmembrane region" description="Helical" evidence="16">
    <location>
        <begin position="1249"/>
        <end position="1266"/>
    </location>
</feature>
<dbReference type="InterPro" id="IPR006408">
    <property type="entry name" value="P-type_ATPase_IIB"/>
</dbReference>
<dbReference type="InterPro" id="IPR023298">
    <property type="entry name" value="ATPase_P-typ_TM_dom_sf"/>
</dbReference>
<feature type="domain" description="F-box" evidence="18">
    <location>
        <begin position="16"/>
        <end position="50"/>
    </location>
</feature>
<comment type="caution">
    <text evidence="16">Lacks conserved residue(s) required for the propagation of feature annotation.</text>
</comment>
<feature type="domain" description="P-type ATPase A" evidence="17">
    <location>
        <begin position="586"/>
        <end position="677"/>
    </location>
</feature>
<keyword evidence="3 16" id="KW-0813">Transport</keyword>
<evidence type="ECO:0000256" key="10">
    <source>
        <dbReference type="ARBA" id="ARBA00022842"/>
    </source>
</evidence>
<dbReference type="Gene3D" id="3.40.50.1000">
    <property type="entry name" value="HAD superfamily/HAD-like"/>
    <property type="match status" value="1"/>
</dbReference>
<dbReference type="Pfam" id="PF00122">
    <property type="entry name" value="E1-E2_ATPase"/>
    <property type="match status" value="1"/>
</dbReference>
<keyword evidence="10" id="KW-0460">Magnesium</keyword>
<evidence type="ECO:0000259" key="18">
    <source>
        <dbReference type="Pfam" id="PF00646"/>
    </source>
</evidence>
<feature type="domain" description="F-box associated beta-propeller type 3" evidence="21">
    <location>
        <begin position="73"/>
        <end position="261"/>
    </location>
</feature>
<dbReference type="InterPro" id="IPR059000">
    <property type="entry name" value="ATPase_P-type_domA"/>
</dbReference>
<keyword evidence="13 16" id="KW-0406">Ion transport</keyword>
<dbReference type="InterPro" id="IPR036047">
    <property type="entry name" value="F-box-like_dom_sf"/>
</dbReference>
<dbReference type="Gene3D" id="1.20.1110.10">
    <property type="entry name" value="Calcium-transporting ATPase, transmembrane domain"/>
    <property type="match status" value="1"/>
</dbReference>
<keyword evidence="11" id="KW-0112">Calmodulin-binding</keyword>
<dbReference type="Proteomes" id="UP001161247">
    <property type="component" value="Chromosome 9"/>
</dbReference>
<evidence type="ECO:0000256" key="9">
    <source>
        <dbReference type="ARBA" id="ARBA00022840"/>
    </source>
</evidence>
<keyword evidence="6" id="KW-0479">Metal-binding</keyword>
<evidence type="ECO:0000256" key="12">
    <source>
        <dbReference type="ARBA" id="ARBA00022989"/>
    </source>
</evidence>
<keyword evidence="23" id="KW-1185">Reference proteome</keyword>
<keyword evidence="4 16" id="KW-0109">Calcium transport</keyword>
<keyword evidence="5 16" id="KW-0812">Transmembrane</keyword>
<dbReference type="Gene3D" id="2.70.150.10">
    <property type="entry name" value="Calcium-transporting ATPase, cytoplasmic transduction domain A"/>
    <property type="match status" value="1"/>
</dbReference>
<dbReference type="InterPro" id="IPR023214">
    <property type="entry name" value="HAD_sf"/>
</dbReference>
<name>A0AAV1EFD7_OLDCO</name>
<dbReference type="EC" id="7.2.2.10" evidence="16"/>
<keyword evidence="9 16" id="KW-0067">ATP-binding</keyword>
<feature type="domain" description="Cation-transporting P-type ATPase C-terminal" evidence="19">
    <location>
        <begin position="1197"/>
        <end position="1366"/>
    </location>
</feature>
<feature type="domain" description="Cation-transporting P-type ATPase N-terminal" evidence="20">
    <location>
        <begin position="463"/>
        <end position="533"/>
    </location>
</feature>
<accession>A0AAV1EFD7</accession>
<evidence type="ECO:0000256" key="6">
    <source>
        <dbReference type="ARBA" id="ARBA00022723"/>
    </source>
</evidence>
<dbReference type="SUPFAM" id="SSF81653">
    <property type="entry name" value="Calcium ATPase, transduction domain A"/>
    <property type="match status" value="1"/>
</dbReference>
<dbReference type="InterPro" id="IPR013187">
    <property type="entry name" value="F-box-assoc_dom_typ3"/>
</dbReference>
<feature type="transmembrane region" description="Helical" evidence="16">
    <location>
        <begin position="1199"/>
        <end position="1221"/>
    </location>
</feature>
<dbReference type="InterPro" id="IPR036412">
    <property type="entry name" value="HAD-like_sf"/>
</dbReference>
<dbReference type="EMBL" id="OX459126">
    <property type="protein sequence ID" value="CAI9118277.1"/>
    <property type="molecule type" value="Genomic_DNA"/>
</dbReference>
<comment type="similarity">
    <text evidence="2 16">Belongs to the cation transport ATPase (P-type) (TC 3.A.3) family. Type IIB subfamily.</text>
</comment>
<evidence type="ECO:0000313" key="22">
    <source>
        <dbReference type="EMBL" id="CAI9118277.1"/>
    </source>
</evidence>
<sequence length="1388" mass="155057">MLSSKSRVGDFPVVSEDCIWEILKWVPVKSLTRFKCVSKLWQSIIQNPLFAQSYQGGFKGLLLNLSHGEGYMKYTFFHLNISSIENDNVARISGFHTVNMRRMNRMSPVNGLVCFYHGKYSCIYNIATREKMDLPVSINDSEKCDYHLGFDPVNKLYKVLKTCPVYDRFHGYKRVACSSVVANKRGACSSFVANLNSEILTLGVDISWRTIDPAPWELRNSAYCGSNGGLYWDAQRLLGTERRFLHFDLVDEIFAFIHKPHPRIRFRWLFGPNPTLVSKHWVGGHMFPEKSLNLFFHNNNHPPIGATWTRHEIQGVVQSSSSSGGGYEAVTTLPTGEVIFMNTDSSTWKFPVPFYVYDPTTRELKECFLGDCPSSSASQQRFLDIVERSQKSILLVEALYYEENIISLSCLGEYSDAMFEDQSEITTIMDVEPPAFTTFDPSQATVLGTVVRMKDKRLLRDLGGVDGVIRALDSDAENGILGDDDDISTRKKIFGSNSNLYPKRDLVKGFYRCSLEAIKDPLIIILLFFAVVSLCVGIKEHGMVWPERGTKLLEIVAVVIISAVTNFWPITQTPEHLSAAKNQAYSPQVEVVRYGKWTKLAISEVVVGDIVFLKPGDQVPADGLFIDGHSLHLENLISSGGKSDHAEVGQENPFLFSGNMVADGYARMVVTAVGKNRRNMQPQVIWMMGKHAHELENLTSIIGWFGKAFAVSTFVWFLFRFCAEENNEEAITGGQEADIVELLIALVGMLATATIIALTSSLEGLLLAVKTTLAYSMRSLLKEQVLIKKPLICHQVASVDTICFNKTGTLTSDSSEVKKFWLGLSSIEEVPHNLIAPNVLELLHQAIGLNTTQPRSSSTFASSLNSTEATIFDWATRQLGMEKESLRRSCTILEIEPFNPVNKSSGVLISRNNDNTIHVHRKGAPDVILPMCSHYYETTGIVNMMNKTTRALLEQIIEGMTERGLRCIAFAHRKTSIEEYFNFSRQQLTLLGLVGIKNPVRSGLRRVVRDCQRAGISIKLVTGDNILTAKAMAVRAGLLEPDTQLGDIVEGKEFRDFTAEEQMEKVDQIRILAGATPFDKFLMVQSLKKKGRVVAYVGGGLSDVQALKEANVGLCFGTEGGAEILKASSDIVIKSKNLPSVIEILKWGRGFYDSIQTYIQFLLTATFVDLVVDFVMTIFPNGFTLFHAVAVISPGEVPIPVFQLLWVKLILGTVAALSVLIKQPSDDLMSKPARDQNEPLMTDDMQRNISAQALYQILVLLAIHFRGKSLLKLNHNVKNTVIFNTYVLCQVFTLINAKLYDRKNIFQEMHSKKWFWGIIGIIIILEVVMVEVWKSIAGTARLDARQWGLCIIMAAASTPISWLIKNISPMKIPYLNSAQGSNLKSKIE</sequence>
<dbReference type="Pfam" id="PF08268">
    <property type="entry name" value="FBA_3"/>
    <property type="match status" value="1"/>
</dbReference>
<keyword evidence="12 16" id="KW-1133">Transmembrane helix</keyword>
<dbReference type="InterPro" id="IPR023299">
    <property type="entry name" value="ATPase_P-typ_cyto_dom_N"/>
</dbReference>
<feature type="transmembrane region" description="Helical" evidence="16">
    <location>
        <begin position="1281"/>
        <end position="1301"/>
    </location>
</feature>
<evidence type="ECO:0000256" key="2">
    <source>
        <dbReference type="ARBA" id="ARBA00006124"/>
    </source>
</evidence>
<evidence type="ECO:0000256" key="5">
    <source>
        <dbReference type="ARBA" id="ARBA00022692"/>
    </source>
</evidence>
<dbReference type="InterPro" id="IPR004014">
    <property type="entry name" value="ATPase_P-typ_cation-transptr_N"/>
</dbReference>
<dbReference type="Pfam" id="PF00646">
    <property type="entry name" value="F-box"/>
    <property type="match status" value="1"/>
</dbReference>
<evidence type="ECO:0000256" key="14">
    <source>
        <dbReference type="ARBA" id="ARBA00023136"/>
    </source>
</evidence>
<dbReference type="Gene3D" id="3.40.1110.10">
    <property type="entry name" value="Calcium-transporting ATPase, cytoplasmic domain N"/>
    <property type="match status" value="1"/>
</dbReference>
<dbReference type="InterPro" id="IPR001810">
    <property type="entry name" value="F-box_dom"/>
</dbReference>
<evidence type="ECO:0000256" key="4">
    <source>
        <dbReference type="ARBA" id="ARBA00022568"/>
    </source>
</evidence>
<dbReference type="NCBIfam" id="TIGR01517">
    <property type="entry name" value="ATPase-IIB_Ca"/>
    <property type="match status" value="1"/>
</dbReference>
<evidence type="ECO:0000256" key="11">
    <source>
        <dbReference type="ARBA" id="ARBA00022860"/>
    </source>
</evidence>
<protein>
    <recommendedName>
        <fullName evidence="16">Calcium-transporting ATPase</fullName>
        <ecNumber evidence="16">7.2.2.10</ecNumber>
    </recommendedName>
</protein>
<dbReference type="NCBIfam" id="TIGR01640">
    <property type="entry name" value="F_box_assoc_1"/>
    <property type="match status" value="1"/>
</dbReference>
<dbReference type="GO" id="GO:0046872">
    <property type="term" value="F:metal ion binding"/>
    <property type="evidence" value="ECO:0007669"/>
    <property type="project" value="UniProtKB-KW"/>
</dbReference>
<dbReference type="GO" id="GO:0005388">
    <property type="term" value="F:P-type calcium transporter activity"/>
    <property type="evidence" value="ECO:0007669"/>
    <property type="project" value="UniProtKB-EC"/>
</dbReference>
<proteinExistence type="inferred from homology"/>
<dbReference type="GO" id="GO:0005886">
    <property type="term" value="C:plasma membrane"/>
    <property type="evidence" value="ECO:0007669"/>
    <property type="project" value="TreeGrafter"/>
</dbReference>
<keyword evidence="8 16" id="KW-0106">Calcium</keyword>
<dbReference type="GO" id="GO:0005516">
    <property type="term" value="F:calmodulin binding"/>
    <property type="evidence" value="ECO:0007669"/>
    <property type="project" value="UniProtKB-KW"/>
</dbReference>